<protein>
    <submittedName>
        <fullName evidence="3">Uncharacterized protein</fullName>
    </submittedName>
</protein>
<dbReference type="Proteomes" id="UP000664288">
    <property type="component" value="Unassembled WGS sequence"/>
</dbReference>
<feature type="region of interest" description="Disordered" evidence="1">
    <location>
        <begin position="338"/>
        <end position="378"/>
    </location>
</feature>
<dbReference type="EMBL" id="JAFMPY010000010">
    <property type="protein sequence ID" value="MBO0904340.1"/>
    <property type="molecule type" value="Genomic_DNA"/>
</dbReference>
<evidence type="ECO:0000256" key="1">
    <source>
        <dbReference type="SAM" id="MobiDB-lite"/>
    </source>
</evidence>
<feature type="transmembrane region" description="Helical" evidence="2">
    <location>
        <begin position="277"/>
        <end position="300"/>
    </location>
</feature>
<evidence type="ECO:0000313" key="4">
    <source>
        <dbReference type="Proteomes" id="UP000664288"/>
    </source>
</evidence>
<gene>
    <name evidence="3" type="ORF">J1C47_11865</name>
</gene>
<keyword evidence="4" id="KW-1185">Reference proteome</keyword>
<feature type="transmembrane region" description="Helical" evidence="2">
    <location>
        <begin position="7"/>
        <end position="31"/>
    </location>
</feature>
<comment type="caution">
    <text evidence="3">The sequence shown here is derived from an EMBL/GenBank/DDBJ whole genome shotgun (WGS) entry which is preliminary data.</text>
</comment>
<keyword evidence="2" id="KW-1133">Transmembrane helix</keyword>
<evidence type="ECO:0000313" key="3">
    <source>
        <dbReference type="EMBL" id="MBO0904340.1"/>
    </source>
</evidence>
<reference evidence="3 4" key="1">
    <citation type="submission" date="2021-03" db="EMBL/GenBank/DDBJ databases">
        <title>Whole genome sequence of Jiella sp. MQZ13P-4.</title>
        <authorList>
            <person name="Tuo L."/>
        </authorList>
    </citation>
    <scope>NUCLEOTIDE SEQUENCE [LARGE SCALE GENOMIC DNA]</scope>
    <source>
        <strain evidence="3 4">MQZ13P-4</strain>
    </source>
</reference>
<keyword evidence="2" id="KW-0472">Membrane</keyword>
<feature type="transmembrane region" description="Helical" evidence="2">
    <location>
        <begin position="148"/>
        <end position="169"/>
    </location>
</feature>
<evidence type="ECO:0000256" key="2">
    <source>
        <dbReference type="SAM" id="Phobius"/>
    </source>
</evidence>
<sequence>MHKILRTLQLVVIPTFAWLAAILIFVIPLISVEYVNNPYNRDSLTARIIQVVPVFLGASIVPYSIYHIIMYFIRKKALKRPTLFSTNDIKQEQFHVGDNSICDNSDNLRIIHRLIADSHSRDNQDSLYKNLLISELSKKIRSLNRNSTILLSLIAVSLIGSAAVVVFAGKLTSIDVSASSNVDRLDAKLSEIQLKFENYRRDIFDSNSSRIFPLSSKKLDPTLNQDNLSQENINELEDSNRLALDMNRQLFSDIKNLYKDAWTKEIAVEKGYSDDRFILVTAITRIGVIAVAVYLVQILLNLFHHNLRLITHYTSIIKIIMISNIDFEVSKSTVDLMSKTPPDSWRPPKHPLESIGHSAEKIFPLRKRKQNTNPAKDQ</sequence>
<proteinExistence type="predicted"/>
<organism evidence="3 4">
    <name type="scientific">Jiella sonneratiae</name>
    <dbReference type="NCBI Taxonomy" id="2816856"/>
    <lineage>
        <taxon>Bacteria</taxon>
        <taxon>Pseudomonadati</taxon>
        <taxon>Pseudomonadota</taxon>
        <taxon>Alphaproteobacteria</taxon>
        <taxon>Hyphomicrobiales</taxon>
        <taxon>Aurantimonadaceae</taxon>
        <taxon>Jiella</taxon>
    </lineage>
</organism>
<feature type="transmembrane region" description="Helical" evidence="2">
    <location>
        <begin position="51"/>
        <end position="73"/>
    </location>
</feature>
<name>A0ABS3J3T3_9HYPH</name>
<accession>A0ABS3J3T3</accession>
<keyword evidence="2" id="KW-0812">Transmembrane</keyword>
<dbReference type="RefSeq" id="WP_207350977.1">
    <property type="nucleotide sequence ID" value="NZ_JAFMPY010000010.1"/>
</dbReference>